<dbReference type="PANTHER" id="PTHR48043">
    <property type="entry name" value="EG:EG0003.4 PROTEIN-RELATED"/>
    <property type="match status" value="1"/>
</dbReference>
<dbReference type="Proteomes" id="UP000515162">
    <property type="component" value="Chromosome 3R"/>
</dbReference>
<gene>
    <name evidence="6" type="primary">LOC117145145</name>
</gene>
<keyword evidence="4" id="KW-0472">Membrane</keyword>
<protein>
    <submittedName>
        <fullName evidence="6">UDP-glucuronosyltransferase</fullName>
    </submittedName>
</protein>
<dbReference type="InterPro" id="IPR002213">
    <property type="entry name" value="UDP_glucos_trans"/>
</dbReference>
<evidence type="ECO:0000313" key="6">
    <source>
        <dbReference type="RefSeq" id="XP_033166576.1"/>
    </source>
</evidence>
<comment type="similarity">
    <text evidence="1">Belongs to the UDP-glycosyltransferase family.</text>
</comment>
<name>A0A6P8KTN5_DROMA</name>
<dbReference type="InterPro" id="IPR050271">
    <property type="entry name" value="UDP-glycosyltransferase"/>
</dbReference>
<keyword evidence="4" id="KW-0812">Transmembrane</keyword>
<evidence type="ECO:0000256" key="3">
    <source>
        <dbReference type="ARBA" id="ARBA00022679"/>
    </source>
</evidence>
<dbReference type="Pfam" id="PF00201">
    <property type="entry name" value="UDPGT"/>
    <property type="match status" value="1"/>
</dbReference>
<dbReference type="PANTHER" id="PTHR48043:SF159">
    <property type="entry name" value="EG:EG0003.4 PROTEIN-RELATED"/>
    <property type="match status" value="1"/>
</dbReference>
<dbReference type="RefSeq" id="XP_033166576.1">
    <property type="nucleotide sequence ID" value="XM_033310685.1"/>
</dbReference>
<proteinExistence type="inferred from homology"/>
<evidence type="ECO:0000256" key="1">
    <source>
        <dbReference type="ARBA" id="ARBA00009995"/>
    </source>
</evidence>
<dbReference type="Gene3D" id="3.40.50.2000">
    <property type="entry name" value="Glycogen Phosphorylase B"/>
    <property type="match status" value="1"/>
</dbReference>
<evidence type="ECO:0000256" key="2">
    <source>
        <dbReference type="ARBA" id="ARBA00022676"/>
    </source>
</evidence>
<dbReference type="FunFam" id="3.40.50.2000:FF:000021">
    <property type="entry name" value="UDP-glucuronosyltransferase"/>
    <property type="match status" value="1"/>
</dbReference>
<keyword evidence="3" id="KW-0808">Transferase</keyword>
<reference evidence="6" key="1">
    <citation type="submission" date="2025-08" db="UniProtKB">
        <authorList>
            <consortium name="RefSeq"/>
        </authorList>
    </citation>
    <scope>IDENTIFICATION</scope>
    <source>
        <strain evidence="6">Mau12</strain>
        <tissue evidence="6">Whole Body</tissue>
    </source>
</reference>
<keyword evidence="4" id="KW-1133">Transmembrane helix</keyword>
<dbReference type="CDD" id="cd03784">
    <property type="entry name" value="GT1_Gtf-like"/>
    <property type="match status" value="1"/>
</dbReference>
<keyword evidence="2" id="KW-0328">Glycosyltransferase</keyword>
<dbReference type="GO" id="GO:0008194">
    <property type="term" value="F:UDP-glycosyltransferase activity"/>
    <property type="evidence" value="ECO:0007669"/>
    <property type="project" value="InterPro"/>
</dbReference>
<evidence type="ECO:0000313" key="5">
    <source>
        <dbReference type="Proteomes" id="UP000515162"/>
    </source>
</evidence>
<evidence type="ECO:0000256" key="4">
    <source>
        <dbReference type="SAM" id="Phobius"/>
    </source>
</evidence>
<dbReference type="SUPFAM" id="SSF53756">
    <property type="entry name" value="UDP-Glycosyltransferase/glycogen phosphorylase"/>
    <property type="match status" value="1"/>
</dbReference>
<sequence length="540" mass="62138">MFPPGRWLLPMFWLISNAICGIRSYRILVIAPFESHSQCMLVTPYIQALKDRGHQLTVIHAYKHCMHKIEDVTFIRIWYNNNVFADFEESVGIGSANNKWDEMSFMSRLMANATLNVLNNVEVRALMQSGITFDAVVLEAGYSDVLYGMAAHFSAQLIGICTCVADWNINNLMGFSTSTLTEPIMPFGAKSVKNVWDRIYNWFYTTQEWLLMNLVFLPKQRLIHDHFFGHLEKSFQEIRQDFALMLLNQHFSLFRARPNVPGMVEVAGLHIPKEDPQLPSDLQVFIDEAEHGVILFSLGLEQDSKDLPRKTQEILVETFKSVPQRVIWKFDGEPTMSLGSDIYHSNLLPQQAILAHPNVKLFISHCGMISVIEAAYYAKPVLGLPSFFDQFRNLEIMKEEGAALQLNINSLTVKELKDAVHSMINEPEYRESALAISQRFRDQPMHPLDTAIYWTEYIIRYKGANHMKVSQSQLKFFDYYSLDNFIMVVSRLFLVVASVFLALSKSRRWLNHLSTSAKPFLPDDIQHNRKEYLSNFSANI</sequence>
<dbReference type="CTD" id="53501"/>
<dbReference type="AlphaFoldDB" id="A0A6P8KTN5"/>
<accession>A0A6P8KTN5</accession>
<keyword evidence="5" id="KW-1185">Reference proteome</keyword>
<dbReference type="GeneID" id="117145145"/>
<organism evidence="5 6">
    <name type="scientific">Drosophila mauritiana</name>
    <name type="common">Fruit fly</name>
    <dbReference type="NCBI Taxonomy" id="7226"/>
    <lineage>
        <taxon>Eukaryota</taxon>
        <taxon>Metazoa</taxon>
        <taxon>Ecdysozoa</taxon>
        <taxon>Arthropoda</taxon>
        <taxon>Hexapoda</taxon>
        <taxon>Insecta</taxon>
        <taxon>Pterygota</taxon>
        <taxon>Neoptera</taxon>
        <taxon>Endopterygota</taxon>
        <taxon>Diptera</taxon>
        <taxon>Brachycera</taxon>
        <taxon>Muscomorpha</taxon>
        <taxon>Ephydroidea</taxon>
        <taxon>Drosophilidae</taxon>
        <taxon>Drosophila</taxon>
        <taxon>Sophophora</taxon>
    </lineage>
</organism>
<feature type="transmembrane region" description="Helical" evidence="4">
    <location>
        <begin position="485"/>
        <end position="503"/>
    </location>
</feature>